<comment type="subunit">
    <text evidence="4">Component of the T-complex protein 1 (TCP1) complex.</text>
</comment>
<dbReference type="InterPro" id="IPR017998">
    <property type="entry name" value="Chaperone_TCP-1"/>
</dbReference>
<dbReference type="InterPro" id="IPR027410">
    <property type="entry name" value="TCP-1-like_intermed_sf"/>
</dbReference>
<dbReference type="GO" id="GO:0016887">
    <property type="term" value="F:ATP hydrolysis activity"/>
    <property type="evidence" value="ECO:0007669"/>
    <property type="project" value="InterPro"/>
</dbReference>
<evidence type="ECO:0000313" key="10">
    <source>
        <dbReference type="EMBL" id="OMH82350.1"/>
    </source>
</evidence>
<evidence type="ECO:0000256" key="9">
    <source>
        <dbReference type="ARBA" id="ARBA00032221"/>
    </source>
</evidence>
<evidence type="ECO:0000256" key="1">
    <source>
        <dbReference type="ARBA" id="ARBA00002912"/>
    </source>
</evidence>
<dbReference type="SUPFAM" id="SSF54849">
    <property type="entry name" value="GroEL-intermediate domain like"/>
    <property type="match status" value="1"/>
</dbReference>
<dbReference type="GO" id="GO:0140662">
    <property type="term" value="F:ATP-dependent protein folding chaperone"/>
    <property type="evidence" value="ECO:0007669"/>
    <property type="project" value="InterPro"/>
</dbReference>
<keyword evidence="8" id="KW-0143">Chaperone</keyword>
<dbReference type="InterPro" id="IPR002194">
    <property type="entry name" value="Chaperonin_TCP-1_CS"/>
</dbReference>
<dbReference type="OrthoDB" id="3878866at2759"/>
<evidence type="ECO:0000256" key="4">
    <source>
        <dbReference type="ARBA" id="ARBA00011381"/>
    </source>
</evidence>
<keyword evidence="11" id="KW-1185">Reference proteome</keyword>
<name>A0A1R1PN06_ZANCU</name>
<accession>A0A1R1PN06</accession>
<organism evidence="10 11">
    <name type="scientific">Zancudomyces culisetae</name>
    <name type="common">Gut fungus</name>
    <name type="synonym">Smittium culisetae</name>
    <dbReference type="NCBI Taxonomy" id="1213189"/>
    <lineage>
        <taxon>Eukaryota</taxon>
        <taxon>Fungi</taxon>
        <taxon>Fungi incertae sedis</taxon>
        <taxon>Zoopagomycota</taxon>
        <taxon>Kickxellomycotina</taxon>
        <taxon>Harpellomycetes</taxon>
        <taxon>Harpellales</taxon>
        <taxon>Legeriomycetaceae</taxon>
        <taxon>Zancudomyces</taxon>
    </lineage>
</organism>
<gene>
    <name evidence="10" type="ORF">AX774_g4168</name>
</gene>
<comment type="subcellular location">
    <subcellularLocation>
        <location evidence="2">Cytoplasm</location>
    </subcellularLocation>
</comment>
<dbReference type="GO" id="GO:0005832">
    <property type="term" value="C:chaperonin-containing T-complex"/>
    <property type="evidence" value="ECO:0007669"/>
    <property type="project" value="UniProtKB-ARBA"/>
</dbReference>
<dbReference type="EMBL" id="LSSK01000682">
    <property type="protein sequence ID" value="OMH82350.1"/>
    <property type="molecule type" value="Genomic_DNA"/>
</dbReference>
<dbReference type="Gene3D" id="3.50.7.10">
    <property type="entry name" value="GroEL"/>
    <property type="match status" value="1"/>
</dbReference>
<dbReference type="GO" id="GO:0005524">
    <property type="term" value="F:ATP binding"/>
    <property type="evidence" value="ECO:0007669"/>
    <property type="project" value="UniProtKB-KW"/>
</dbReference>
<evidence type="ECO:0000256" key="3">
    <source>
        <dbReference type="ARBA" id="ARBA00008020"/>
    </source>
</evidence>
<dbReference type="PANTHER" id="PTHR11353">
    <property type="entry name" value="CHAPERONIN"/>
    <property type="match status" value="1"/>
</dbReference>
<comment type="similarity">
    <text evidence="3">Belongs to the TCP-1 chaperonin family.</text>
</comment>
<dbReference type="PROSITE" id="PS00995">
    <property type="entry name" value="TCP1_3"/>
    <property type="match status" value="1"/>
</dbReference>
<dbReference type="InterPro" id="IPR027413">
    <property type="entry name" value="GROEL-like_equatorial_sf"/>
</dbReference>
<evidence type="ECO:0000256" key="5">
    <source>
        <dbReference type="ARBA" id="ARBA00022490"/>
    </source>
</evidence>
<dbReference type="Proteomes" id="UP000188320">
    <property type="component" value="Unassembled WGS sequence"/>
</dbReference>
<protein>
    <recommendedName>
        <fullName evidence="9">CCT-eta</fullName>
    </recommendedName>
</protein>
<dbReference type="Gene3D" id="1.10.560.10">
    <property type="entry name" value="GroEL-like equatorial domain"/>
    <property type="match status" value="1"/>
</dbReference>
<dbReference type="GO" id="GO:0051082">
    <property type="term" value="F:unfolded protein binding"/>
    <property type="evidence" value="ECO:0007669"/>
    <property type="project" value="InterPro"/>
</dbReference>
<proteinExistence type="inferred from homology"/>
<keyword evidence="6" id="KW-0547">Nucleotide-binding</keyword>
<sequence length="289" mass="31622">MNRGGQPIPQQRMPQMGLKMVTTTNHSAEGGNRHNARKISDPQQYIRMLGTISQDAQVGDGTTTVVLLAGAILGEIKELIEEERGEDVREIIRGLEEGKREALKRLEQISIQVEEDTKRDLLQKCAETTLSSKVVSSHRQFFAKLAVDVVLRMASYGSGSSVDLEKLVGIKKIPGGAMQDSFLIDGGVGFAKTFSYAGFEQQPKHITNPKIACLNIELELKAEKDNAEVRVGAVADYSRIVDAEYSIIFSKLQALVDMGATVVLSKLPIGDLATQFFADRNIFCAGRVP</sequence>
<keyword evidence="7" id="KW-0067">ATP-binding</keyword>
<evidence type="ECO:0000256" key="7">
    <source>
        <dbReference type="ARBA" id="ARBA00022840"/>
    </source>
</evidence>
<comment type="function">
    <text evidence="1">Molecular chaperone; assists the folding of proteins upon ATP hydrolysis.</text>
</comment>
<comment type="caution">
    <text evidence="10">The sequence shown here is derived from an EMBL/GenBank/DDBJ whole genome shotgun (WGS) entry which is preliminary data.</text>
</comment>
<dbReference type="FunFam" id="3.50.7.10:FF:000006">
    <property type="entry name" value="T-complex protein 1 subunit eta"/>
    <property type="match status" value="1"/>
</dbReference>
<dbReference type="AlphaFoldDB" id="A0A1R1PN06"/>
<dbReference type="InterPro" id="IPR002423">
    <property type="entry name" value="Cpn60/GroEL/TCP-1"/>
</dbReference>
<reference evidence="11" key="1">
    <citation type="submission" date="2017-01" db="EMBL/GenBank/DDBJ databases">
        <authorList>
            <person name="Wang Y."/>
            <person name="White M."/>
            <person name="Kvist S."/>
            <person name="Moncalvo J.-M."/>
        </authorList>
    </citation>
    <scope>NUCLEOTIDE SEQUENCE [LARGE SCALE GENOMIC DNA]</scope>
    <source>
        <strain evidence="11">COL-18-3</strain>
    </source>
</reference>
<evidence type="ECO:0000256" key="6">
    <source>
        <dbReference type="ARBA" id="ARBA00022741"/>
    </source>
</evidence>
<dbReference type="SUPFAM" id="SSF48592">
    <property type="entry name" value="GroEL equatorial domain-like"/>
    <property type="match status" value="1"/>
</dbReference>
<evidence type="ECO:0000313" key="11">
    <source>
        <dbReference type="Proteomes" id="UP000188320"/>
    </source>
</evidence>
<dbReference type="Gene3D" id="3.30.260.10">
    <property type="entry name" value="TCP-1-like chaperonin intermediate domain"/>
    <property type="match status" value="1"/>
</dbReference>
<dbReference type="InterPro" id="IPR027409">
    <property type="entry name" value="GroEL-like_apical_dom_sf"/>
</dbReference>
<keyword evidence="5" id="KW-0963">Cytoplasm</keyword>
<evidence type="ECO:0000256" key="8">
    <source>
        <dbReference type="ARBA" id="ARBA00023186"/>
    </source>
</evidence>
<dbReference type="Pfam" id="PF00118">
    <property type="entry name" value="Cpn60_TCP1"/>
    <property type="match status" value="1"/>
</dbReference>
<dbReference type="SUPFAM" id="SSF52029">
    <property type="entry name" value="GroEL apical domain-like"/>
    <property type="match status" value="1"/>
</dbReference>
<feature type="non-terminal residue" evidence="10">
    <location>
        <position position="289"/>
    </location>
</feature>
<evidence type="ECO:0000256" key="2">
    <source>
        <dbReference type="ARBA" id="ARBA00004496"/>
    </source>
</evidence>